<evidence type="ECO:0000313" key="1">
    <source>
        <dbReference type="EMBL" id="MPM18583.1"/>
    </source>
</evidence>
<sequence>MALSGKVISHSECKNFGSNSTRLTSGSSSSCVDYRFDAAAKKLFIKHINAGFNCCPDSLYCAVKMSNDTIIIKEFESKSLCKCNCLYDLDIGIEGVRPQKYVIKFIEPYCGDQEQIVFGVDFSSQTEGSYCVKRNHYPWHDARL</sequence>
<dbReference type="EMBL" id="VSSQ01003012">
    <property type="protein sequence ID" value="MPM18583.1"/>
    <property type="molecule type" value="Genomic_DNA"/>
</dbReference>
<comment type="caution">
    <text evidence="1">The sequence shown here is derived from an EMBL/GenBank/DDBJ whole genome shotgun (WGS) entry which is preliminary data.</text>
</comment>
<dbReference type="AlphaFoldDB" id="A0A644XWA2"/>
<name>A0A644XWA2_9ZZZZ</name>
<reference evidence="1" key="1">
    <citation type="submission" date="2019-08" db="EMBL/GenBank/DDBJ databases">
        <authorList>
            <person name="Kucharzyk K."/>
            <person name="Murdoch R.W."/>
            <person name="Higgins S."/>
            <person name="Loffler F."/>
        </authorList>
    </citation>
    <scope>NUCLEOTIDE SEQUENCE</scope>
</reference>
<gene>
    <name evidence="1" type="ORF">SDC9_64996</name>
</gene>
<protein>
    <submittedName>
        <fullName evidence="1">Uncharacterized protein</fullName>
    </submittedName>
</protein>
<accession>A0A644XWA2</accession>
<proteinExistence type="predicted"/>
<organism evidence="1">
    <name type="scientific">bioreactor metagenome</name>
    <dbReference type="NCBI Taxonomy" id="1076179"/>
    <lineage>
        <taxon>unclassified sequences</taxon>
        <taxon>metagenomes</taxon>
        <taxon>ecological metagenomes</taxon>
    </lineage>
</organism>